<dbReference type="InterPro" id="IPR047589">
    <property type="entry name" value="DUF11_rpt"/>
</dbReference>
<keyword evidence="3" id="KW-1185">Reference proteome</keyword>
<proteinExistence type="predicted"/>
<evidence type="ECO:0000256" key="1">
    <source>
        <dbReference type="SAM" id="MobiDB-lite"/>
    </source>
</evidence>
<accession>A0A0B4XLC3</accession>
<dbReference type="AlphaFoldDB" id="A0A0B4XLC3"/>
<evidence type="ECO:0000313" key="2">
    <source>
        <dbReference type="EMBL" id="AJD47450.1"/>
    </source>
</evidence>
<evidence type="ECO:0000313" key="3">
    <source>
        <dbReference type="Proteomes" id="UP000006764"/>
    </source>
</evidence>
<organism evidence="2 3">
    <name type="scientific">Isoalcanivorax pacificus W11-5</name>
    <dbReference type="NCBI Taxonomy" id="391936"/>
    <lineage>
        <taxon>Bacteria</taxon>
        <taxon>Pseudomonadati</taxon>
        <taxon>Pseudomonadota</taxon>
        <taxon>Gammaproteobacteria</taxon>
        <taxon>Oceanospirillales</taxon>
        <taxon>Alcanivoracaceae</taxon>
        <taxon>Isoalcanivorax</taxon>
    </lineage>
</organism>
<gene>
    <name evidence="2" type="ORF">S7S_05150</name>
</gene>
<dbReference type="STRING" id="391936.S7S_05150"/>
<feature type="region of interest" description="Disordered" evidence="1">
    <location>
        <begin position="370"/>
        <end position="389"/>
    </location>
</feature>
<sequence>MAAGLGLAVHAAMPVAGTLIRNQAVATFRACLDDGCATVSDEQRVSSNIVQTLVQAVPGIELVSAQQRIGQPGGRVLFAHVLTNTGNDSDRYQLCINGVSSQISAWQLYADDDSDGQPDSLTPLMDQTDADGCLDTPTALLAAGDSLQVVIGADIAPSASTGTSAALALQARSEANNALTASNSNQIALVNGPVIDVVKKISSPYARSPGGPLTVTLTWQNTGTETATDVVIEDILPLQSVAGVSAGMQFVPGSARWSSTGALVLTDSDDGAQGTAPLTMDFCAYDTGAAEIRCQDRVRAVISRVTPGATASLTFEVTVAPGLPDGDRLLNTARYAYRNAAGDLAFGDPVPFDSNTVALRIRSRAQVPGVVANNDNGDSSTGADDVSDSGNIVQHAAVGQGAQLTFSGVIWNTGDGEDRFDLRVLTDQHRTGGTLTDPFPAGTAFMLLRADGYTPLTDTNGNGLPDTGPLPRPDSSGLCPARFVVNGAGDACGLVVSVLVSLPPDAVGGPRHATLVASSVTDDTVRNAVTLRLSDIVASTVDITNDRAADGSAPGEGAGPEATPVTVAPITPGGSAMLVLVVNNRGSVQDNFDLSFSGSDFIPGQLPAGWQVQLLNDAGAGDCSATSAVLSNTGLIPGGQSRVICARITAPANAGNGQQSLYFRARSPTTGAQDIKHDAVQINTAPALSLTPDQIGQVMPGSHVLYVHQLSNTGSEPLSNVLLTGGPDAALDNGWSVSLFEDTDGNGDWGPADQPLPAGTPLATVGGDGILAVGESVTLFARVFAPANAAYGITNTKTISATAQGVTLSVSASAQDVSTVSNTQVRLSKEQALDQNCDGVPDGPGSCTGAGCFVYTRFQAVPGQHCVIYRVTALNNGGETMHQVTLNDRTQPFTAMLAAATDCQSPAGACTGAVVAPADFGTGDISVNVGELAAGETATLIFGLRVQ</sequence>
<dbReference type="HOGENOM" id="CLU_009369_1_0_6"/>
<dbReference type="InterPro" id="IPR051172">
    <property type="entry name" value="Chlamydia_OmcB"/>
</dbReference>
<feature type="compositionally biased region" description="Polar residues" evidence="1">
    <location>
        <begin position="373"/>
        <end position="389"/>
    </location>
</feature>
<protein>
    <submittedName>
        <fullName evidence="2">Conserved repeat domain protein</fullName>
    </submittedName>
</protein>
<dbReference type="EMBL" id="CP004387">
    <property type="protein sequence ID" value="AJD47450.1"/>
    <property type="molecule type" value="Genomic_DNA"/>
</dbReference>
<dbReference type="NCBIfam" id="TIGR01451">
    <property type="entry name" value="B_ant_repeat"/>
    <property type="match status" value="1"/>
</dbReference>
<reference evidence="2 3" key="1">
    <citation type="journal article" date="2012" name="J. Bacteriol.">
        <title>Genome sequence of an alkane-degrading bacterium, Alcanivorax pacificus type strain W11-5, isolated from deep sea sediment.</title>
        <authorList>
            <person name="Lai Q."/>
            <person name="Shao Z."/>
        </authorList>
    </citation>
    <scope>NUCLEOTIDE SEQUENCE [LARGE SCALE GENOMIC DNA]</scope>
    <source>
        <strain evidence="2 3">W11-5</strain>
    </source>
</reference>
<dbReference type="KEGG" id="apac:S7S_05150"/>
<name>A0A0B4XLC3_9GAMM</name>
<dbReference type="PANTHER" id="PTHR34819">
    <property type="entry name" value="LARGE CYSTEINE-RICH PERIPLASMIC PROTEIN OMCB"/>
    <property type="match status" value="1"/>
</dbReference>
<dbReference type="Proteomes" id="UP000006764">
    <property type="component" value="Chromosome"/>
</dbReference>